<organism evidence="2 3">
    <name type="scientific">Cutibacterium equinum</name>
    <dbReference type="NCBI Taxonomy" id="3016342"/>
    <lineage>
        <taxon>Bacteria</taxon>
        <taxon>Bacillati</taxon>
        <taxon>Actinomycetota</taxon>
        <taxon>Actinomycetes</taxon>
        <taxon>Propionibacteriales</taxon>
        <taxon>Propionibacteriaceae</taxon>
        <taxon>Cutibacterium</taxon>
    </lineage>
</organism>
<reference evidence="2 3" key="1">
    <citation type="submission" date="2023-06" db="EMBL/GenBank/DDBJ databases">
        <title>The Gram-positive Non-spore-bearing Anaerobic Bacilli of Human Feces.</title>
        <authorList>
            <person name="Eggerth A.H."/>
        </authorList>
    </citation>
    <scope>NUCLEOTIDE SEQUENCE [LARGE SCALE GENOMIC DNA]</scope>
    <source>
        <strain evidence="2 3">CBA3108</strain>
    </source>
</reference>
<gene>
    <name evidence="2" type="ORF">O6R08_00375</name>
</gene>
<sequence>MTPPDPWAELRTMPHIDLVWGGLPAGWRGATDGRPSGCQPASHSGDDVRRWPTSGPTFGWGLLTAQPPACEERVKVATARWLLPDLTAMSDAISDSTPENAALSRWVTDDILTTRLARIIAGERDHMSRIAAA</sequence>
<evidence type="ECO:0000313" key="3">
    <source>
        <dbReference type="Proteomes" id="UP001212097"/>
    </source>
</evidence>
<evidence type="ECO:0000256" key="1">
    <source>
        <dbReference type="SAM" id="MobiDB-lite"/>
    </source>
</evidence>
<dbReference type="EMBL" id="CP115668">
    <property type="protein sequence ID" value="WCC80062.1"/>
    <property type="molecule type" value="Genomic_DNA"/>
</dbReference>
<feature type="region of interest" description="Disordered" evidence="1">
    <location>
        <begin position="29"/>
        <end position="52"/>
    </location>
</feature>
<proteinExistence type="predicted"/>
<dbReference type="RefSeq" id="WP_271418245.1">
    <property type="nucleotide sequence ID" value="NZ_CP115668.1"/>
</dbReference>
<dbReference type="Proteomes" id="UP001212097">
    <property type="component" value="Chromosome"/>
</dbReference>
<keyword evidence="3" id="KW-1185">Reference proteome</keyword>
<accession>A0ABY7QYF3</accession>
<name>A0ABY7QYF3_9ACTN</name>
<protein>
    <submittedName>
        <fullName evidence="2">Uncharacterized protein</fullName>
    </submittedName>
</protein>
<evidence type="ECO:0000313" key="2">
    <source>
        <dbReference type="EMBL" id="WCC80062.1"/>
    </source>
</evidence>